<keyword evidence="10" id="KW-1185">Reference proteome</keyword>
<dbReference type="EMBL" id="CP032819">
    <property type="protein sequence ID" value="AZS32091.1"/>
    <property type="molecule type" value="Genomic_DNA"/>
</dbReference>
<evidence type="ECO:0000256" key="1">
    <source>
        <dbReference type="ARBA" id="ARBA00004571"/>
    </source>
</evidence>
<dbReference type="InterPro" id="IPR037066">
    <property type="entry name" value="Plug_dom_sf"/>
</dbReference>
<dbReference type="InterPro" id="IPR023996">
    <property type="entry name" value="TonB-dep_OMP_SusC/RagA"/>
</dbReference>
<feature type="domain" description="TonB-dependent receptor plug" evidence="8">
    <location>
        <begin position="199"/>
        <end position="324"/>
    </location>
</feature>
<dbReference type="Gene3D" id="2.60.40.1120">
    <property type="entry name" value="Carboxypeptidase-like, regulatory domain"/>
    <property type="match status" value="1"/>
</dbReference>
<evidence type="ECO:0000256" key="2">
    <source>
        <dbReference type="ARBA" id="ARBA00022448"/>
    </source>
</evidence>
<sequence length="1098" mass="123693">MFVGSVQAGNDDDYKNTKITLKVDNMRLDKVLDSLAVMVKVQFFYNHAQINVQKEISIDVKNRTLDYVLLMILGDQPVDVEYQMNRVIVLKPRPKVDPRSLIHKVSGVVIDASTKDPLPGASIVLKERVAMGVVTDINGKFFIEVPEGISALLVSFVGYENEEIPLTGKLTDLEIKLTPKQEELEDVVVTGMAPRKVESFSGSYVSVKGSELKKLNPTNILKALQVFDPSFRIVENNKVGSDPNAMPEFRLRGDVQLNPTGANDLQMLMGDYSNRPNMPLFILDGFKTTLQRIVDLDPERIESVTILKDASATAIYGSEAANGVLVFETKKPLSGALNVSYSMNLGVTTPDLSDYNLMNAEEKLEYEKRAGLFNPLSASDMNYYNYYKQEILRGVNTYWLSKPLQTPITHRHTLSMEGGDEALRYSLSVNYSSEPGVMKESDRTSMGLSLNLQYRRKKWNINNQLSLSNVKGNNSPYGSFSEYTKLNPYYRVKDENGHYTKLIEYKSMGAGTQREEITNPLYNIQFPYKDMTENFSVTDNFAIECAIQENLRVNVAASFTKGTARSEVFKSMNHTDFAGEKDLTKRGSYNKNTGETFTWSLNASVNYNLTFGKHLISLFGRWNVDENQGNSVNLSAKGFPNDNMTDFLFGFEMDNRVAGMESTSRSVGVIGQVSYMYDTRYSMDFSIRGDLSSQFGSNTGMAPFWSIGARWNMHKEKWLENTFISNLVLRGSYGVTGSQSYEPYQATEMYSFRELMFPYPATDVLGAQLKGIGNPDLGWSKTKNRSVALELGFFQNRLNFGASYYNNLTENLLLDYTLAPSVGFRTMTTNVGAVKNEGIDLQLNGLIINDWERNIQWTLGINGAHNRNVVEKISNVLKALNETNLASKDEPLPIYEEGKSMNQLFTVRSLGIDPATGKEVYLKRNGEKTFVWDAVDKVPMGDSQPKWNGSISSSFLYKNWSMNLAFTYSLGAHIYNQTLVDKIENSKVAYNLDRRAIKARWSKDNPDAKYKSIEIIGNDTPQSSRFVQKENKLTFSSITLGYRFDPKNFKFLQTCRVASLSLNATMNDIAVLSTIRQERGLDYPFARSFNLSLSVLFN</sequence>
<reference evidence="9 10" key="1">
    <citation type="submission" date="2018-10" db="EMBL/GenBank/DDBJ databases">
        <title>Butyricimonas faecalis sp. nov., isolated from human faeces and emended description of the genus Butyricimonas.</title>
        <authorList>
            <person name="Le Roy T."/>
            <person name="Van der Smissen P."/>
            <person name="Paquot A."/>
            <person name="Delzenne N."/>
            <person name="Muccioli G."/>
            <person name="Collet J.-F."/>
            <person name="Cani P.D."/>
        </authorList>
    </citation>
    <scope>NUCLEOTIDE SEQUENCE [LARGE SCALE GENOMIC DNA]</scope>
    <source>
        <strain evidence="9 10">H184</strain>
    </source>
</reference>
<proteinExistence type="inferred from homology"/>
<dbReference type="Gene3D" id="2.40.170.20">
    <property type="entry name" value="TonB-dependent receptor, beta-barrel domain"/>
    <property type="match status" value="1"/>
</dbReference>
<keyword evidence="6 7" id="KW-0998">Cell outer membrane</keyword>
<evidence type="ECO:0000256" key="4">
    <source>
        <dbReference type="ARBA" id="ARBA00022692"/>
    </source>
</evidence>
<dbReference type="PROSITE" id="PS52016">
    <property type="entry name" value="TONB_DEPENDENT_REC_3"/>
    <property type="match status" value="1"/>
</dbReference>
<dbReference type="InterPro" id="IPR039426">
    <property type="entry name" value="TonB-dep_rcpt-like"/>
</dbReference>
<dbReference type="AlphaFoldDB" id="A0A3Q9IRM3"/>
<evidence type="ECO:0000313" key="9">
    <source>
        <dbReference type="EMBL" id="AZS32091.1"/>
    </source>
</evidence>
<keyword evidence="4 7" id="KW-0812">Transmembrane</keyword>
<dbReference type="Proteomes" id="UP000270673">
    <property type="component" value="Chromosome"/>
</dbReference>
<dbReference type="SUPFAM" id="SSF49464">
    <property type="entry name" value="Carboxypeptidase regulatory domain-like"/>
    <property type="match status" value="1"/>
</dbReference>
<evidence type="ECO:0000256" key="7">
    <source>
        <dbReference type="PROSITE-ProRule" id="PRU01360"/>
    </source>
</evidence>
<dbReference type="InterPro" id="IPR008969">
    <property type="entry name" value="CarboxyPept-like_regulatory"/>
</dbReference>
<keyword evidence="2 7" id="KW-0813">Transport</keyword>
<gene>
    <name evidence="9" type="ORF">D8S85_17010</name>
</gene>
<evidence type="ECO:0000313" key="10">
    <source>
        <dbReference type="Proteomes" id="UP000270673"/>
    </source>
</evidence>
<evidence type="ECO:0000259" key="8">
    <source>
        <dbReference type="Pfam" id="PF07715"/>
    </source>
</evidence>
<keyword evidence="3 7" id="KW-1134">Transmembrane beta strand</keyword>
<dbReference type="NCBIfam" id="TIGR04057">
    <property type="entry name" value="SusC_RagA_signa"/>
    <property type="match status" value="1"/>
</dbReference>
<comment type="similarity">
    <text evidence="7">Belongs to the TonB-dependent receptor family.</text>
</comment>
<comment type="subcellular location">
    <subcellularLocation>
        <location evidence="1 7">Cell outer membrane</location>
        <topology evidence="1 7">Multi-pass membrane protein</topology>
    </subcellularLocation>
</comment>
<name>A0A3Q9IRM3_9BACT</name>
<dbReference type="KEGG" id="buy:D8S85_17010"/>
<dbReference type="OrthoDB" id="668629at2"/>
<dbReference type="InterPro" id="IPR012910">
    <property type="entry name" value="Plug_dom"/>
</dbReference>
<evidence type="ECO:0000256" key="6">
    <source>
        <dbReference type="ARBA" id="ARBA00023237"/>
    </source>
</evidence>
<dbReference type="Gene3D" id="2.170.130.10">
    <property type="entry name" value="TonB-dependent receptor, plug domain"/>
    <property type="match status" value="1"/>
</dbReference>
<dbReference type="Pfam" id="PF07715">
    <property type="entry name" value="Plug"/>
    <property type="match status" value="1"/>
</dbReference>
<organism evidence="9 10">
    <name type="scientific">Butyricimonas faecalis</name>
    <dbReference type="NCBI Taxonomy" id="2093856"/>
    <lineage>
        <taxon>Bacteria</taxon>
        <taxon>Pseudomonadati</taxon>
        <taxon>Bacteroidota</taxon>
        <taxon>Bacteroidia</taxon>
        <taxon>Bacteroidales</taxon>
        <taxon>Odoribacteraceae</taxon>
        <taxon>Butyricimonas</taxon>
    </lineage>
</organism>
<evidence type="ECO:0000256" key="5">
    <source>
        <dbReference type="ARBA" id="ARBA00023136"/>
    </source>
</evidence>
<dbReference type="InterPro" id="IPR023997">
    <property type="entry name" value="TonB-dep_OMP_SusC/RagA_CS"/>
</dbReference>
<protein>
    <submittedName>
        <fullName evidence="9">SusC/RagA family TonB-linked outer membrane protein</fullName>
    </submittedName>
</protein>
<evidence type="ECO:0000256" key="3">
    <source>
        <dbReference type="ARBA" id="ARBA00022452"/>
    </source>
</evidence>
<dbReference type="SUPFAM" id="SSF56935">
    <property type="entry name" value="Porins"/>
    <property type="match status" value="1"/>
</dbReference>
<keyword evidence="5 7" id="KW-0472">Membrane</keyword>
<accession>A0A3Q9IRM3</accession>
<dbReference type="NCBIfam" id="TIGR04056">
    <property type="entry name" value="OMP_RagA_SusC"/>
    <property type="match status" value="1"/>
</dbReference>
<dbReference type="GO" id="GO:0009279">
    <property type="term" value="C:cell outer membrane"/>
    <property type="evidence" value="ECO:0007669"/>
    <property type="project" value="UniProtKB-SubCell"/>
</dbReference>
<dbReference type="Pfam" id="PF13715">
    <property type="entry name" value="CarbopepD_reg_2"/>
    <property type="match status" value="1"/>
</dbReference>
<dbReference type="InterPro" id="IPR036942">
    <property type="entry name" value="Beta-barrel_TonB_sf"/>
</dbReference>